<reference evidence="2 3" key="1">
    <citation type="journal article" date="2011" name="J. Bacteriol.">
        <title>Complete genome sequence of Gallibacterium anatis strain UMN179, isolated from a laying hen with peritonitis.</title>
        <authorList>
            <person name="Johnson T.J."/>
            <person name="Fernandez-Alarcon C."/>
            <person name="Bojesen A.M."/>
            <person name="Nolan L.K."/>
            <person name="Trampel D.W."/>
            <person name="Seemann T."/>
        </authorList>
    </citation>
    <scope>NUCLEOTIDE SEQUENCE [LARGE SCALE GENOMIC DNA]</scope>
    <source>
        <strain evidence="2 3">UMN179</strain>
    </source>
</reference>
<name>F4HBF9_GALAU</name>
<dbReference type="eggNOG" id="COG2425">
    <property type="taxonomic scope" value="Bacteria"/>
</dbReference>
<sequence>MKPSQYQQKKQAYSNTLVNEAKAKKLLKSYQSFCQDMDIHFDSEFWQEKVQTEENDLFCDFARFKWKNDMQKIEDIYQHFKDGIYNDIGKEKAHSPELNKKIDEKFLSEYKKLQKENPFKAYYNRISHYENNTNPTNYKNEHKQDTDNSLNEILNILSSLNKNSFTTQLLDEYKDFCNANDLPFDSLFFKKKINSGEEQKTIYKYLLQRWKTELEQVEHKWKKIRIAINAKSFTEPQKELDNILDTLKQVGISFGFGDGMGNFTPQGIQFLKLLNNQLKKMKKLKEILDLLGRAFGKNNSTKTKKQMENTEQRNPVIDYRAKEEIVGLYLGKELENILPAELALLNNEESAVLFDLKFLENKLMCFQQQGITFATQIQSTPKEVAEDERTGPMILCVDTSGSMMGDPENIAKAVALYLGQEAKAQNRAYFIINFSTQIKTYEQTEKKTIKSLISFLQRSFHGGTDVEPALECALDLLQQENYEKADILVISDFEIGQFSREMQNKIAAQKQKKTKFNALVISAYNSFGISGYEQFYQYSPLSFFDNQWQYSPTTGEIVDLTKSTSSS</sequence>
<dbReference type="Proteomes" id="UP000006908">
    <property type="component" value="Chromosome"/>
</dbReference>
<dbReference type="HOGENOM" id="CLU_022130_1_0_6"/>
<gene>
    <name evidence="2" type="ordered locus">UMN179_00279</name>
</gene>
<evidence type="ECO:0000313" key="2">
    <source>
        <dbReference type="EMBL" id="AEC16316.1"/>
    </source>
</evidence>
<dbReference type="PANTHER" id="PTHR36846">
    <property type="entry name" value="PROTEIN VIAA"/>
    <property type="match status" value="1"/>
</dbReference>
<proteinExistence type="predicted"/>
<dbReference type="InterPro" id="IPR002035">
    <property type="entry name" value="VWF_A"/>
</dbReference>
<protein>
    <submittedName>
        <fullName evidence="2">VWA domain containing CoxE-like protein</fullName>
    </submittedName>
</protein>
<accession>F4HBF9</accession>
<dbReference type="Gene3D" id="3.40.50.410">
    <property type="entry name" value="von Willebrand factor, type A domain"/>
    <property type="match status" value="1"/>
</dbReference>
<dbReference type="SUPFAM" id="SSF53300">
    <property type="entry name" value="vWA-like"/>
    <property type="match status" value="1"/>
</dbReference>
<dbReference type="EMBL" id="CP002667">
    <property type="protein sequence ID" value="AEC16316.1"/>
    <property type="molecule type" value="Genomic_DNA"/>
</dbReference>
<dbReference type="AlphaFoldDB" id="F4HBF9"/>
<organism evidence="2 3">
    <name type="scientific">Gallibacterium anatis (strain UMN179)</name>
    <name type="common">Pasteurella anatis</name>
    <dbReference type="NCBI Taxonomy" id="1005058"/>
    <lineage>
        <taxon>Bacteria</taxon>
        <taxon>Pseudomonadati</taxon>
        <taxon>Pseudomonadota</taxon>
        <taxon>Gammaproteobacteria</taxon>
        <taxon>Pasteurellales</taxon>
        <taxon>Pasteurellaceae</taxon>
        <taxon>Gallibacterium</taxon>
    </lineage>
</organism>
<dbReference type="PANTHER" id="PTHR36846:SF1">
    <property type="entry name" value="PROTEIN VIAA"/>
    <property type="match status" value="1"/>
</dbReference>
<dbReference type="STRING" id="1005058.UMN179_00279"/>
<feature type="domain" description="VWFA" evidence="1">
    <location>
        <begin position="393"/>
        <end position="493"/>
    </location>
</feature>
<dbReference type="PATRIC" id="fig|1005058.3.peg.277"/>
<dbReference type="GO" id="GO:0005829">
    <property type="term" value="C:cytosol"/>
    <property type="evidence" value="ECO:0007669"/>
    <property type="project" value="TreeGrafter"/>
</dbReference>
<evidence type="ECO:0000313" key="3">
    <source>
        <dbReference type="Proteomes" id="UP000006908"/>
    </source>
</evidence>
<dbReference type="InterPro" id="IPR036465">
    <property type="entry name" value="vWFA_dom_sf"/>
</dbReference>
<dbReference type="Pfam" id="PF13519">
    <property type="entry name" value="VWA_2"/>
    <property type="match status" value="1"/>
</dbReference>
<evidence type="ECO:0000259" key="1">
    <source>
        <dbReference type="Pfam" id="PF13519"/>
    </source>
</evidence>
<dbReference type="RefSeq" id="WP_013745103.1">
    <property type="nucleotide sequence ID" value="NC_015460.1"/>
</dbReference>
<dbReference type="KEGG" id="gan:UMN179_00279"/>